<evidence type="ECO:0000313" key="2">
    <source>
        <dbReference type="EMBL" id="GBM00355.1"/>
    </source>
</evidence>
<evidence type="ECO:0000259" key="1">
    <source>
        <dbReference type="PROSITE" id="PS50879"/>
    </source>
</evidence>
<dbReference type="Proteomes" id="UP000499080">
    <property type="component" value="Unassembled WGS sequence"/>
</dbReference>
<gene>
    <name evidence="2" type="ORF">AVEN_179178_1</name>
</gene>
<accession>A0A4Y2CAJ4</accession>
<organism evidence="2 3">
    <name type="scientific">Araneus ventricosus</name>
    <name type="common">Orbweaver spider</name>
    <name type="synonym">Epeira ventricosa</name>
    <dbReference type="NCBI Taxonomy" id="182803"/>
    <lineage>
        <taxon>Eukaryota</taxon>
        <taxon>Metazoa</taxon>
        <taxon>Ecdysozoa</taxon>
        <taxon>Arthropoda</taxon>
        <taxon>Chelicerata</taxon>
        <taxon>Arachnida</taxon>
        <taxon>Araneae</taxon>
        <taxon>Araneomorphae</taxon>
        <taxon>Entelegynae</taxon>
        <taxon>Araneoidea</taxon>
        <taxon>Araneidae</taxon>
        <taxon>Araneus</taxon>
    </lineage>
</organism>
<dbReference type="OrthoDB" id="6437556at2759"/>
<dbReference type="EMBL" id="BGPR01000156">
    <property type="protein sequence ID" value="GBM00355.1"/>
    <property type="molecule type" value="Genomic_DNA"/>
</dbReference>
<dbReference type="Gene3D" id="3.30.420.10">
    <property type="entry name" value="Ribonuclease H-like superfamily/Ribonuclease H"/>
    <property type="match status" value="1"/>
</dbReference>
<dbReference type="GO" id="GO:0003676">
    <property type="term" value="F:nucleic acid binding"/>
    <property type="evidence" value="ECO:0007669"/>
    <property type="project" value="InterPro"/>
</dbReference>
<dbReference type="AlphaFoldDB" id="A0A4Y2CAJ4"/>
<evidence type="ECO:0000313" key="3">
    <source>
        <dbReference type="Proteomes" id="UP000499080"/>
    </source>
</evidence>
<proteinExistence type="predicted"/>
<dbReference type="InterPro" id="IPR002156">
    <property type="entry name" value="RNaseH_domain"/>
</dbReference>
<dbReference type="PROSITE" id="PS50879">
    <property type="entry name" value="RNASE_H_1"/>
    <property type="match status" value="1"/>
</dbReference>
<protein>
    <recommendedName>
        <fullName evidence="1">RNase H type-1 domain-containing protein</fullName>
    </recommendedName>
</protein>
<dbReference type="InterPro" id="IPR036397">
    <property type="entry name" value="RNaseH_sf"/>
</dbReference>
<reference evidence="2 3" key="1">
    <citation type="journal article" date="2019" name="Sci. Rep.">
        <title>Orb-weaving spider Araneus ventricosus genome elucidates the spidroin gene catalogue.</title>
        <authorList>
            <person name="Kono N."/>
            <person name="Nakamura H."/>
            <person name="Ohtoshi R."/>
            <person name="Moran D.A.P."/>
            <person name="Shinohara A."/>
            <person name="Yoshida Y."/>
            <person name="Fujiwara M."/>
            <person name="Mori M."/>
            <person name="Tomita M."/>
            <person name="Arakawa K."/>
        </authorList>
    </citation>
    <scope>NUCLEOTIDE SEQUENCE [LARGE SCALE GENOMIC DNA]</scope>
</reference>
<dbReference type="GO" id="GO:0004523">
    <property type="term" value="F:RNA-DNA hybrid ribonuclease activity"/>
    <property type="evidence" value="ECO:0007669"/>
    <property type="project" value="InterPro"/>
</dbReference>
<feature type="domain" description="RNase H type-1" evidence="1">
    <location>
        <begin position="1"/>
        <end position="24"/>
    </location>
</feature>
<comment type="caution">
    <text evidence="2">The sequence shown here is derived from an EMBL/GenBank/DDBJ whole genome shotgun (WGS) entry which is preliminary data.</text>
</comment>
<name>A0A4Y2CAJ4_ARAVE</name>
<sequence>MWVKAHMAEVGNEQADMLAKDAANREMIDAQFTYSTIQMRNINSKKIKELWQRRWMESTKGKWRRLIYPEINITGLSADFYYNQIITGHGIFGTFQNRMFGKDYKCQCGEDETIKHVLME</sequence>
<keyword evidence="3" id="KW-1185">Reference proteome</keyword>